<feature type="region of interest" description="Disordered" evidence="3">
    <location>
        <begin position="1"/>
        <end position="28"/>
    </location>
</feature>
<keyword evidence="1" id="KW-0863">Zinc-finger</keyword>
<dbReference type="SUPFAM" id="SSF57756">
    <property type="entry name" value="Retrovirus zinc finger-like domains"/>
    <property type="match status" value="1"/>
</dbReference>
<evidence type="ECO:0000256" key="1">
    <source>
        <dbReference type="PROSITE-ProRule" id="PRU00047"/>
    </source>
</evidence>
<dbReference type="GO" id="GO:0008270">
    <property type="term" value="F:zinc ion binding"/>
    <property type="evidence" value="ECO:0007669"/>
    <property type="project" value="UniProtKB-KW"/>
</dbReference>
<feature type="compositionally biased region" description="Acidic residues" evidence="3">
    <location>
        <begin position="1"/>
        <end position="21"/>
    </location>
</feature>
<dbReference type="Pfam" id="PF00098">
    <property type="entry name" value="zf-CCHC"/>
    <property type="match status" value="2"/>
</dbReference>
<keyword evidence="6" id="KW-1185">Reference proteome</keyword>
<dbReference type="VEuPathDB" id="VectorBase:LLONM1_008605"/>
<keyword evidence="1" id="KW-0479">Metal-binding</keyword>
<evidence type="ECO:0000256" key="2">
    <source>
        <dbReference type="SAM" id="Coils"/>
    </source>
</evidence>
<feature type="region of interest" description="Disordered" evidence="3">
    <location>
        <begin position="228"/>
        <end position="257"/>
    </location>
</feature>
<dbReference type="AlphaFoldDB" id="A0A1B0CGZ5"/>
<protein>
    <recommendedName>
        <fullName evidence="4">CCHC-type domain-containing protein</fullName>
    </recommendedName>
</protein>
<dbReference type="Proteomes" id="UP000092461">
    <property type="component" value="Unassembled WGS sequence"/>
</dbReference>
<dbReference type="Pfam" id="PF03732">
    <property type="entry name" value="Retrotrans_gag"/>
    <property type="match status" value="1"/>
</dbReference>
<dbReference type="PANTHER" id="PTHR23002">
    <property type="entry name" value="ZINC FINGER CCHC DOMAIN CONTAINING PROTEIN"/>
    <property type="match status" value="1"/>
</dbReference>
<dbReference type="EnsemblMetazoa" id="LLOJ003708-RA">
    <property type="protein sequence ID" value="LLOJ003708-PA"/>
    <property type="gene ID" value="LLOJ003708"/>
</dbReference>
<evidence type="ECO:0000256" key="3">
    <source>
        <dbReference type="SAM" id="MobiDB-lite"/>
    </source>
</evidence>
<evidence type="ECO:0000313" key="5">
    <source>
        <dbReference type="EnsemblMetazoa" id="LLOJ003708-PA"/>
    </source>
</evidence>
<feature type="coiled-coil region" evidence="2">
    <location>
        <begin position="30"/>
        <end position="57"/>
    </location>
</feature>
<organism evidence="5 6">
    <name type="scientific">Lutzomyia longipalpis</name>
    <name type="common">Sand fly</name>
    <dbReference type="NCBI Taxonomy" id="7200"/>
    <lineage>
        <taxon>Eukaryota</taxon>
        <taxon>Metazoa</taxon>
        <taxon>Ecdysozoa</taxon>
        <taxon>Arthropoda</taxon>
        <taxon>Hexapoda</taxon>
        <taxon>Insecta</taxon>
        <taxon>Pterygota</taxon>
        <taxon>Neoptera</taxon>
        <taxon>Endopterygota</taxon>
        <taxon>Diptera</taxon>
        <taxon>Nematocera</taxon>
        <taxon>Psychodoidea</taxon>
        <taxon>Psychodidae</taxon>
        <taxon>Lutzomyia</taxon>
        <taxon>Lutzomyia</taxon>
    </lineage>
</organism>
<evidence type="ECO:0000313" key="6">
    <source>
        <dbReference type="Proteomes" id="UP000092461"/>
    </source>
</evidence>
<reference evidence="5" key="1">
    <citation type="submission" date="2020-05" db="UniProtKB">
        <authorList>
            <consortium name="EnsemblMetazoa"/>
        </authorList>
    </citation>
    <scope>IDENTIFICATION</scope>
    <source>
        <strain evidence="5">Jacobina</strain>
    </source>
</reference>
<accession>A0A1B0CGZ5</accession>
<dbReference type="PROSITE" id="PS50158">
    <property type="entry name" value="ZF_CCHC"/>
    <property type="match status" value="2"/>
</dbReference>
<dbReference type="InterPro" id="IPR001878">
    <property type="entry name" value="Znf_CCHC"/>
</dbReference>
<dbReference type="SMART" id="SM00343">
    <property type="entry name" value="ZnF_C2HC"/>
    <property type="match status" value="2"/>
</dbReference>
<dbReference type="InterPro" id="IPR005162">
    <property type="entry name" value="Retrotrans_gag_dom"/>
</dbReference>
<feature type="region of interest" description="Disordered" evidence="3">
    <location>
        <begin position="308"/>
        <end position="331"/>
    </location>
</feature>
<dbReference type="GO" id="GO:0003676">
    <property type="term" value="F:nucleic acid binding"/>
    <property type="evidence" value="ECO:0007669"/>
    <property type="project" value="InterPro"/>
</dbReference>
<proteinExistence type="predicted"/>
<dbReference type="VEuPathDB" id="VectorBase:LLOJ003708"/>
<dbReference type="Gene3D" id="4.10.60.10">
    <property type="entry name" value="Zinc finger, CCHC-type"/>
    <property type="match status" value="2"/>
</dbReference>
<sequence length="331" mass="37862">MDGDEIEWEEGELQEQDEEASGGDQQGELIKCYERKIRQLKQENEALKRSASASSSKEVGVIRLAGGEIKDLIPAFRPGEDETTTEEWIENLESMREIYEWTNQQVLLYASTRLKGAAKKWHSTTTTKTWDEFKWELMKAFPEKINVGKIIEEIQGRKRKREETVTEYFFEMRQKGKKIKLDDATIAKYIIAGLGDEKLIAMVAGANYDSPQELLQKIKDAEDIRRAVRKHEVDESGGKGKGGKKDTRAEQNGQERKGARQVTCYNCGRVGHIARDCQEKKDKQRDTRAEITCFKCNEKGHIARFCDKKSTDPKVTNKGRKDSNEKTTGEK</sequence>
<keyword evidence="1" id="KW-0862">Zinc</keyword>
<dbReference type="InterPro" id="IPR036875">
    <property type="entry name" value="Znf_CCHC_sf"/>
</dbReference>
<dbReference type="InterPro" id="IPR051714">
    <property type="entry name" value="Znf_CCHC_NABP"/>
</dbReference>
<evidence type="ECO:0000259" key="4">
    <source>
        <dbReference type="PROSITE" id="PS50158"/>
    </source>
</evidence>
<feature type="domain" description="CCHC-type" evidence="4">
    <location>
        <begin position="293"/>
        <end position="308"/>
    </location>
</feature>
<name>A0A1B0CGZ5_LUTLO</name>
<feature type="domain" description="CCHC-type" evidence="4">
    <location>
        <begin position="264"/>
        <end position="279"/>
    </location>
</feature>
<keyword evidence="2" id="KW-0175">Coiled coil</keyword>
<dbReference type="EMBL" id="AJWK01011772">
    <property type="status" value="NOT_ANNOTATED_CDS"/>
    <property type="molecule type" value="Genomic_DNA"/>
</dbReference>
<feature type="compositionally biased region" description="Basic and acidic residues" evidence="3">
    <location>
        <begin position="319"/>
        <end position="331"/>
    </location>
</feature>